<dbReference type="PROSITE" id="PS00298">
    <property type="entry name" value="HSP90"/>
    <property type="match status" value="1"/>
</dbReference>
<dbReference type="PIRSF" id="PIRSF002583">
    <property type="entry name" value="Hsp90"/>
    <property type="match status" value="1"/>
</dbReference>
<dbReference type="NCBIfam" id="NF003555">
    <property type="entry name" value="PRK05218.1"/>
    <property type="match status" value="1"/>
</dbReference>
<keyword evidence="2" id="KW-0547">Nucleotide-binding</keyword>
<proteinExistence type="inferred from homology"/>
<dbReference type="Gene3D" id="3.30.565.10">
    <property type="entry name" value="Histidine kinase-like ATPase, C-terminal domain"/>
    <property type="match status" value="1"/>
</dbReference>
<dbReference type="EMBL" id="CP075587">
    <property type="protein sequence ID" value="QYF49351.1"/>
    <property type="molecule type" value="Genomic_DNA"/>
</dbReference>
<evidence type="ECO:0000256" key="2">
    <source>
        <dbReference type="ARBA" id="ARBA00022741"/>
    </source>
</evidence>
<dbReference type="Proteomes" id="UP000826014">
    <property type="component" value="Chromosome"/>
</dbReference>
<dbReference type="InterPro" id="IPR020568">
    <property type="entry name" value="Ribosomal_Su5_D2-typ_SF"/>
</dbReference>
<organism evidence="5 6">
    <name type="scientific">Candidatus Rhabdochlamydia oedothoracis</name>
    <dbReference type="NCBI Taxonomy" id="2720720"/>
    <lineage>
        <taxon>Bacteria</taxon>
        <taxon>Pseudomonadati</taxon>
        <taxon>Chlamydiota</taxon>
        <taxon>Chlamydiia</taxon>
        <taxon>Parachlamydiales</taxon>
        <taxon>Candidatus Rhabdochlamydiaceae</taxon>
        <taxon>Candidatus Rhabdochlamydia</taxon>
    </lineage>
</organism>
<evidence type="ECO:0000313" key="6">
    <source>
        <dbReference type="Proteomes" id="UP000826014"/>
    </source>
</evidence>
<dbReference type="InterPro" id="IPR019805">
    <property type="entry name" value="Heat_shock_protein_90_CS"/>
</dbReference>
<keyword evidence="6" id="KW-1185">Reference proteome</keyword>
<evidence type="ECO:0000256" key="4">
    <source>
        <dbReference type="ARBA" id="ARBA00023186"/>
    </source>
</evidence>
<dbReference type="Gene3D" id="3.40.50.11260">
    <property type="match status" value="1"/>
</dbReference>
<dbReference type="InterPro" id="IPR020575">
    <property type="entry name" value="Hsp90_N"/>
</dbReference>
<dbReference type="SUPFAM" id="SSF55874">
    <property type="entry name" value="ATPase domain of HSP90 chaperone/DNA topoisomerase II/histidine kinase"/>
    <property type="match status" value="1"/>
</dbReference>
<dbReference type="Pfam" id="PF13589">
    <property type="entry name" value="HATPase_c_3"/>
    <property type="match status" value="1"/>
</dbReference>
<dbReference type="CDD" id="cd16927">
    <property type="entry name" value="HATPase_Hsp90-like"/>
    <property type="match status" value="1"/>
</dbReference>
<dbReference type="InterPro" id="IPR036890">
    <property type="entry name" value="HATPase_C_sf"/>
</dbReference>
<reference evidence="5 6" key="1">
    <citation type="journal article" date="2022" name="bioRxiv">
        <title>Ecology and evolution of chlamydial symbionts of arthropods.</title>
        <authorList>
            <person name="Halter T."/>
            <person name="Koestlbacher S."/>
            <person name="Collingro A."/>
            <person name="Sixt B.S."/>
            <person name="Toenshoff E.R."/>
            <person name="Hendrickx F."/>
            <person name="Kostanjsek R."/>
            <person name="Horn M."/>
        </authorList>
    </citation>
    <scope>NUCLEOTIDE SEQUENCE [LARGE SCALE GENOMIC DNA]</scope>
    <source>
        <strain evidence="5">W744xW776</strain>
    </source>
</reference>
<dbReference type="SUPFAM" id="SSF54211">
    <property type="entry name" value="Ribosomal protein S5 domain 2-like"/>
    <property type="match status" value="1"/>
</dbReference>
<dbReference type="Gene3D" id="3.30.230.80">
    <property type="match status" value="1"/>
</dbReference>
<keyword evidence="3" id="KW-0067">ATP-binding</keyword>
<evidence type="ECO:0000313" key="5">
    <source>
        <dbReference type="EMBL" id="QYF49351.1"/>
    </source>
</evidence>
<dbReference type="Gene3D" id="1.20.120.790">
    <property type="entry name" value="Heat shock protein 90, C-terminal domain"/>
    <property type="match status" value="1"/>
</dbReference>
<dbReference type="PRINTS" id="PR00775">
    <property type="entry name" value="HEATSHOCK90"/>
</dbReference>
<dbReference type="Pfam" id="PF00183">
    <property type="entry name" value="HSP90"/>
    <property type="match status" value="1"/>
</dbReference>
<dbReference type="PANTHER" id="PTHR11528">
    <property type="entry name" value="HEAT SHOCK PROTEIN 90 FAMILY MEMBER"/>
    <property type="match status" value="1"/>
</dbReference>
<comment type="similarity">
    <text evidence="1">Belongs to the heat shock protein 90 family.</text>
</comment>
<dbReference type="SUPFAM" id="SSF110942">
    <property type="entry name" value="HSP90 C-terminal domain"/>
    <property type="match status" value="1"/>
</dbReference>
<protein>
    <submittedName>
        <fullName evidence="5">Chaperone protein HtpG</fullName>
    </submittedName>
</protein>
<name>A0ABX8V396_9BACT</name>
<dbReference type="InterPro" id="IPR001404">
    <property type="entry name" value="Hsp90_fam"/>
</dbReference>
<accession>A0ABX8V396</accession>
<dbReference type="RefSeq" id="WP_215217036.1">
    <property type="nucleotide sequence ID" value="NZ_CP075587.1"/>
</dbReference>
<sequence>MKKCGNLKIDTENILPIIKQWLYSDKEIFLRELISNGCDAIHKCKVLKDHEKLSIENSSFRIDLTIDKEKKTLTFSDTGLGMSAEEIEKYIAQLAFSGAKEFLSKYKTEKEQDQIIGHFGLGFYSAYMVADKVSIDSLSYVPEAEPALWSCDGSSSYELEKGTRTSRGTAITLHISSEAEEFLEETRINTLLQKYCGFLPVPIYLNGKQINAKEPLWLKNSADCTDKEYIDFYHQLYPLEPDPIFWIHLNVDYPFNLKGILYFPKITGRFDWNQNTIKLFCNRVYVSDNCKDVLPDYLMILRGAIDSPDIPLNVSRSTLQVDRTVRQLSQHISKKVSDRLLSLYTTNRERFIQTWPDIEWIIKLGILQDDKWYERLKSLLIWQQTNKDWTTVEEYIERNRLSHENKIFYVSQEHSHSHILDLYQAKGMEVLYAPSPIDNHLMSFLESKLDKISFQRIDGALDETILDKTREHTLLDTEGRTEAAKIADFIRSKLQIEHLEVEAKSLVNDTVPALLVIDEHMRRMRETMALTKQSFNLPSKNTFVVNTNNKLVQKAYQLETKEPELAKELIHHIYELSLLSQKELAPEALSSFILRSNRVLEKMADFCP</sequence>
<dbReference type="InterPro" id="IPR037196">
    <property type="entry name" value="HSP90_C"/>
</dbReference>
<keyword evidence="4" id="KW-0143">Chaperone</keyword>
<evidence type="ECO:0000256" key="3">
    <source>
        <dbReference type="ARBA" id="ARBA00022840"/>
    </source>
</evidence>
<gene>
    <name evidence="5" type="ORF">RHABOEDO_001673</name>
</gene>
<evidence type="ECO:0000256" key="1">
    <source>
        <dbReference type="ARBA" id="ARBA00008239"/>
    </source>
</evidence>